<evidence type="ECO:0000256" key="3">
    <source>
        <dbReference type="ARBA" id="ARBA00009263"/>
    </source>
</evidence>
<evidence type="ECO:0000256" key="2">
    <source>
        <dbReference type="ARBA" id="ARBA00001937"/>
    </source>
</evidence>
<protein>
    <recommendedName>
        <fullName evidence="4 7">GDP-mannose 4,6-dehydratase</fullName>
        <ecNumber evidence="4 7">4.2.1.47</ecNumber>
    </recommendedName>
    <alternativeName>
        <fullName evidence="7">GDP-D-mannose dehydratase</fullName>
    </alternativeName>
</protein>
<dbReference type="SUPFAM" id="SSF51735">
    <property type="entry name" value="NAD(P)-binding Rossmann-fold domains"/>
    <property type="match status" value="1"/>
</dbReference>
<dbReference type="Proteomes" id="UP000232638">
    <property type="component" value="Chromosome"/>
</dbReference>
<dbReference type="GO" id="GO:0008446">
    <property type="term" value="F:GDP-mannose 4,6-dehydratase activity"/>
    <property type="evidence" value="ECO:0007669"/>
    <property type="project" value="UniProtKB-UniRule"/>
</dbReference>
<dbReference type="CDD" id="cd05260">
    <property type="entry name" value="GDP_MD_SDR_e"/>
    <property type="match status" value="1"/>
</dbReference>
<dbReference type="InterPro" id="IPR036291">
    <property type="entry name" value="NAD(P)-bd_dom_sf"/>
</dbReference>
<dbReference type="EMBL" id="CP020370">
    <property type="protein sequence ID" value="AUB83894.1"/>
    <property type="molecule type" value="Genomic_DNA"/>
</dbReference>
<dbReference type="AlphaFoldDB" id="A0A2K8UE69"/>
<evidence type="ECO:0000313" key="10">
    <source>
        <dbReference type="Proteomes" id="UP000232638"/>
    </source>
</evidence>
<comment type="cofactor">
    <cofactor evidence="2 7">
        <name>NADP(+)</name>
        <dbReference type="ChEBI" id="CHEBI:58349"/>
    </cofactor>
</comment>
<dbReference type="RefSeq" id="WP_100921569.1">
    <property type="nucleotide sequence ID" value="NZ_CP020370.1"/>
</dbReference>
<accession>A0A2K8UE69</accession>
<reference evidence="9 10" key="1">
    <citation type="submission" date="2017-03" db="EMBL/GenBank/DDBJ databases">
        <title>Complete genome sequence of Candidatus 'Thiodictyon syntrophicum' sp. nov. strain Cad16T, a photolithoautotroph purple sulfur bacterium isolated from an alpine meromictic lake.</title>
        <authorList>
            <person name="Luedin S.M."/>
            <person name="Pothier J.F."/>
            <person name="Danza F."/>
            <person name="Storelli N."/>
            <person name="Wittwer M."/>
            <person name="Tonolla M."/>
        </authorList>
    </citation>
    <scope>NUCLEOTIDE SEQUENCE [LARGE SCALE GENOMIC DNA]</scope>
    <source>
        <strain evidence="9 10">Cad16T</strain>
    </source>
</reference>
<sequence length="324" mass="36507">MTKAFITGITGQDGSYLTELLLAQGYEVHGAVRRTSTLERSRLAHLYADQSLYNRRLFLHYADLDDPTTLRRVLTKVQPSELYHLAGQSHVGLSFEIPETTCEFTAMGTLRLLEIMRDLPDPPRLFHATSSEIFGQPEQVPQTENTPMAPINPYGCAKAFATQMLRIYRDAHGLFAVNGILYNHESPRRGENFVTRKICRAAAAIKAGRQHQLKLGDTSARRDWGHARDYVRGMWLALQHPTPDDYLFATGKLHSVQDVLEQSFAALDLDWRDHVESDPGLLRPAEPMKLVGDASKARTVLGWVPQTAFADLIREMTLAELRLI</sequence>
<dbReference type="OrthoDB" id="9779041at2"/>
<keyword evidence="7" id="KW-0521">NADP</keyword>
<evidence type="ECO:0000313" key="9">
    <source>
        <dbReference type="EMBL" id="AUB83894.1"/>
    </source>
</evidence>
<feature type="domain" description="NAD(P)-binding" evidence="8">
    <location>
        <begin position="5"/>
        <end position="316"/>
    </location>
</feature>
<dbReference type="GO" id="GO:0042351">
    <property type="term" value="P:'de novo' GDP-L-fucose biosynthetic process"/>
    <property type="evidence" value="ECO:0007669"/>
    <property type="project" value="TreeGrafter"/>
</dbReference>
<evidence type="ECO:0000256" key="5">
    <source>
        <dbReference type="ARBA" id="ARBA00023239"/>
    </source>
</evidence>
<organism evidence="9 10">
    <name type="scientific">Candidatus Thiodictyon syntrophicum</name>
    <dbReference type="NCBI Taxonomy" id="1166950"/>
    <lineage>
        <taxon>Bacteria</taxon>
        <taxon>Pseudomonadati</taxon>
        <taxon>Pseudomonadota</taxon>
        <taxon>Gammaproteobacteria</taxon>
        <taxon>Chromatiales</taxon>
        <taxon>Chromatiaceae</taxon>
        <taxon>Thiodictyon</taxon>
    </lineage>
</organism>
<dbReference type="PANTHER" id="PTHR43715">
    <property type="entry name" value="GDP-MANNOSE 4,6-DEHYDRATASE"/>
    <property type="match status" value="1"/>
</dbReference>
<evidence type="ECO:0000259" key="8">
    <source>
        <dbReference type="Pfam" id="PF16363"/>
    </source>
</evidence>
<dbReference type="PANTHER" id="PTHR43715:SF1">
    <property type="entry name" value="GDP-MANNOSE 4,6 DEHYDRATASE"/>
    <property type="match status" value="1"/>
</dbReference>
<dbReference type="GO" id="GO:0070401">
    <property type="term" value="F:NADP+ binding"/>
    <property type="evidence" value="ECO:0007669"/>
    <property type="project" value="UniProtKB-UniRule"/>
</dbReference>
<feature type="active site" description="Nucleophile" evidence="7">
    <location>
        <position position="182"/>
    </location>
</feature>
<comment type="function">
    <text evidence="6 7">Catalyzes the conversion of GDP-D-mannose to GDP-4-dehydro-6-deoxy-D-mannose.</text>
</comment>
<dbReference type="FunFam" id="3.40.50.720:FF:000924">
    <property type="entry name" value="GDP-mannose 4,6 dehydratase"/>
    <property type="match status" value="1"/>
</dbReference>
<dbReference type="InterPro" id="IPR016040">
    <property type="entry name" value="NAD(P)-bd_dom"/>
</dbReference>
<keyword evidence="10" id="KW-1185">Reference proteome</keyword>
<comment type="caution">
    <text evidence="7">Lacks conserved residue(s) required for the propagation of feature annotation.</text>
</comment>
<comment type="similarity">
    <text evidence="3 7">Belongs to the NAD(P)-dependent epimerase/dehydratase family. GDP-mannose 4,6-dehydratase subfamily.</text>
</comment>
<evidence type="ECO:0000256" key="4">
    <source>
        <dbReference type="ARBA" id="ARBA00011989"/>
    </source>
</evidence>
<comment type="catalytic activity">
    <reaction evidence="1 7">
        <text>GDP-alpha-D-mannose = GDP-4-dehydro-alpha-D-rhamnose + H2O</text>
        <dbReference type="Rhea" id="RHEA:23820"/>
        <dbReference type="ChEBI" id="CHEBI:15377"/>
        <dbReference type="ChEBI" id="CHEBI:57527"/>
        <dbReference type="ChEBI" id="CHEBI:57964"/>
        <dbReference type="EC" id="4.2.1.47"/>
    </reaction>
</comment>
<evidence type="ECO:0000256" key="7">
    <source>
        <dbReference type="HAMAP-Rule" id="MF_00955"/>
    </source>
</evidence>
<dbReference type="Pfam" id="PF16363">
    <property type="entry name" value="GDP_Man_Dehyd"/>
    <property type="match status" value="1"/>
</dbReference>
<dbReference type="Gene3D" id="3.90.25.10">
    <property type="entry name" value="UDP-galactose 4-epimerase, domain 1"/>
    <property type="match status" value="1"/>
</dbReference>
<dbReference type="KEGG" id="tsy:THSYN_25095"/>
<evidence type="ECO:0000256" key="1">
    <source>
        <dbReference type="ARBA" id="ARBA00000188"/>
    </source>
</evidence>
<name>A0A2K8UE69_9GAMM</name>
<dbReference type="InterPro" id="IPR006368">
    <property type="entry name" value="GDP_Man_deHydtase"/>
</dbReference>
<dbReference type="HAMAP" id="MF_00955">
    <property type="entry name" value="GDP_Man_dehydratase"/>
    <property type="match status" value="1"/>
</dbReference>
<evidence type="ECO:0000256" key="6">
    <source>
        <dbReference type="ARBA" id="ARBA00059383"/>
    </source>
</evidence>
<keyword evidence="5 7" id="KW-0456">Lyase</keyword>
<dbReference type="Gene3D" id="3.40.50.720">
    <property type="entry name" value="NAD(P)-binding Rossmann-like Domain"/>
    <property type="match status" value="1"/>
</dbReference>
<proteinExistence type="inferred from homology"/>
<gene>
    <name evidence="7" type="primary">gmd</name>
    <name evidence="9" type="ORF">THSYN_25095</name>
</gene>
<dbReference type="EC" id="4.2.1.47" evidence="4 7"/>